<organism evidence="2 3">
    <name type="scientific">Flagellimonas pacifica</name>
    <dbReference type="NCBI Taxonomy" id="1247520"/>
    <lineage>
        <taxon>Bacteria</taxon>
        <taxon>Pseudomonadati</taxon>
        <taxon>Bacteroidota</taxon>
        <taxon>Flavobacteriia</taxon>
        <taxon>Flavobacteriales</taxon>
        <taxon>Flavobacteriaceae</taxon>
        <taxon>Flagellimonas</taxon>
    </lineage>
</organism>
<dbReference type="RefSeq" id="WP_097044691.1">
    <property type="nucleotide sequence ID" value="NZ_OBEH01000001.1"/>
</dbReference>
<dbReference type="OrthoDB" id="6384283at2"/>
<keyword evidence="1" id="KW-1133">Transmembrane helix</keyword>
<dbReference type="InterPro" id="IPR025250">
    <property type="entry name" value="DUF4199"/>
</dbReference>
<feature type="transmembrane region" description="Helical" evidence="1">
    <location>
        <begin position="66"/>
        <end position="89"/>
    </location>
</feature>
<evidence type="ECO:0000256" key="1">
    <source>
        <dbReference type="SAM" id="Phobius"/>
    </source>
</evidence>
<dbReference type="Proteomes" id="UP000219048">
    <property type="component" value="Unassembled WGS sequence"/>
</dbReference>
<sequence>MKKTIIRFGLYGAITIWILFLISLFLLDNLSFTAQEIIGYVSMILSLGFVYFGIRHFRDTENEGKVSFKNALIIGILISLITALAFGILDTIYSQILNPDFMVDYYDTIVEGLRNTLPPDEFEKRLAELNAEKEMFSNPLISFAFMAMTVFVIGSIISLISALVLQRK</sequence>
<gene>
    <name evidence="2" type="ORF">SAMN06265377_1057</name>
</gene>
<dbReference type="AlphaFoldDB" id="A0A285ME26"/>
<keyword evidence="3" id="KW-1185">Reference proteome</keyword>
<dbReference type="Pfam" id="PF13858">
    <property type="entry name" value="DUF4199"/>
    <property type="match status" value="1"/>
</dbReference>
<feature type="transmembrane region" description="Helical" evidence="1">
    <location>
        <begin position="5"/>
        <end position="25"/>
    </location>
</feature>
<dbReference type="EMBL" id="OBEH01000001">
    <property type="protein sequence ID" value="SNY95389.1"/>
    <property type="molecule type" value="Genomic_DNA"/>
</dbReference>
<feature type="transmembrane region" description="Helical" evidence="1">
    <location>
        <begin position="37"/>
        <end position="54"/>
    </location>
</feature>
<accession>A0A285ME26</accession>
<evidence type="ECO:0000313" key="3">
    <source>
        <dbReference type="Proteomes" id="UP000219048"/>
    </source>
</evidence>
<proteinExistence type="predicted"/>
<keyword evidence="1" id="KW-0472">Membrane</keyword>
<evidence type="ECO:0008006" key="4">
    <source>
        <dbReference type="Google" id="ProtNLM"/>
    </source>
</evidence>
<reference evidence="3" key="1">
    <citation type="submission" date="2017-09" db="EMBL/GenBank/DDBJ databases">
        <authorList>
            <person name="Varghese N."/>
            <person name="Submissions S."/>
        </authorList>
    </citation>
    <scope>NUCLEOTIDE SEQUENCE [LARGE SCALE GENOMIC DNA]</scope>
    <source>
        <strain evidence="3">DSM 25885</strain>
    </source>
</reference>
<feature type="transmembrane region" description="Helical" evidence="1">
    <location>
        <begin position="140"/>
        <end position="165"/>
    </location>
</feature>
<protein>
    <recommendedName>
        <fullName evidence="4">DUF4199 domain-containing protein</fullName>
    </recommendedName>
</protein>
<keyword evidence="1" id="KW-0812">Transmembrane</keyword>
<evidence type="ECO:0000313" key="2">
    <source>
        <dbReference type="EMBL" id="SNY95389.1"/>
    </source>
</evidence>
<name>A0A285ME26_9FLAO</name>